<protein>
    <submittedName>
        <fullName evidence="1">Uncharacterized protein</fullName>
    </submittedName>
</protein>
<evidence type="ECO:0000313" key="2">
    <source>
        <dbReference type="EMBL" id="KAF4127543.1"/>
    </source>
</evidence>
<evidence type="ECO:0000313" key="3">
    <source>
        <dbReference type="Proteomes" id="UP000602510"/>
    </source>
</evidence>
<dbReference type="AlphaFoldDB" id="A0A833TPU5"/>
<comment type="caution">
    <text evidence="1">The sequence shown here is derived from an EMBL/GenBank/DDBJ whole genome shotgun (WGS) entry which is preliminary data.</text>
</comment>
<keyword evidence="3" id="KW-1185">Reference proteome</keyword>
<dbReference type="Proteomes" id="UP000704712">
    <property type="component" value="Unassembled WGS sequence"/>
</dbReference>
<proteinExistence type="predicted"/>
<dbReference type="EMBL" id="JAACNO010003255">
    <property type="protein sequence ID" value="KAF4127543.1"/>
    <property type="molecule type" value="Genomic_DNA"/>
</dbReference>
<accession>A0A833TPU5</accession>
<organism evidence="1 3">
    <name type="scientific">Phytophthora infestans</name>
    <name type="common">Potato late blight agent</name>
    <name type="synonym">Botrytis infestans</name>
    <dbReference type="NCBI Taxonomy" id="4787"/>
    <lineage>
        <taxon>Eukaryota</taxon>
        <taxon>Sar</taxon>
        <taxon>Stramenopiles</taxon>
        <taxon>Oomycota</taxon>
        <taxon>Peronosporomycetes</taxon>
        <taxon>Peronosporales</taxon>
        <taxon>Peronosporaceae</taxon>
        <taxon>Phytophthora</taxon>
    </lineage>
</organism>
<gene>
    <name evidence="1" type="ORF">GN244_ATG00657</name>
    <name evidence="2" type="ORF">GN958_ATG23272</name>
</gene>
<sequence length="68" mass="7615">MGRVIARELGVVLLWAALIPVGTFDYNLVPAPLISDPSLLTLTLEATWKKIRYNVYLFRLLAKVPNCS</sequence>
<name>A0A833TPU5_PHYIN</name>
<evidence type="ECO:0000313" key="1">
    <source>
        <dbReference type="EMBL" id="KAF4046930.1"/>
    </source>
</evidence>
<dbReference type="Proteomes" id="UP000602510">
    <property type="component" value="Unassembled WGS sequence"/>
</dbReference>
<reference evidence="1" key="1">
    <citation type="submission" date="2020-04" db="EMBL/GenBank/DDBJ databases">
        <title>Hybrid Assembly of Korean Phytophthora infestans isolates.</title>
        <authorList>
            <person name="Prokchorchik M."/>
            <person name="Lee Y."/>
            <person name="Seo J."/>
            <person name="Cho J.-H."/>
            <person name="Park Y.-E."/>
            <person name="Jang D.-C."/>
            <person name="Im J.-S."/>
            <person name="Choi J.-G."/>
            <person name="Park H.-J."/>
            <person name="Lee G.-B."/>
            <person name="Lee Y.-G."/>
            <person name="Hong S.-Y."/>
            <person name="Cho K."/>
            <person name="Sohn K.H."/>
        </authorList>
    </citation>
    <scope>NUCLEOTIDE SEQUENCE</scope>
    <source>
        <strain evidence="1">KR_1_A1</strain>
        <strain evidence="2">KR_2_A2</strain>
    </source>
</reference>
<dbReference type="EMBL" id="WSZM01000010">
    <property type="protein sequence ID" value="KAF4046930.1"/>
    <property type="molecule type" value="Genomic_DNA"/>
</dbReference>